<evidence type="ECO:0000256" key="1">
    <source>
        <dbReference type="SAM" id="Phobius"/>
    </source>
</evidence>
<feature type="transmembrane region" description="Helical" evidence="1">
    <location>
        <begin position="6"/>
        <end position="24"/>
    </location>
</feature>
<comment type="caution">
    <text evidence="2">The sequence shown here is derived from an EMBL/GenBank/DDBJ whole genome shotgun (WGS) entry which is preliminary data.</text>
</comment>
<accession>E6PRW9</accession>
<organism evidence="2">
    <name type="scientific">mine drainage metagenome</name>
    <dbReference type="NCBI Taxonomy" id="410659"/>
    <lineage>
        <taxon>unclassified sequences</taxon>
        <taxon>metagenomes</taxon>
        <taxon>ecological metagenomes</taxon>
    </lineage>
</organism>
<sequence length="100" mass="11016">MNVQIDTPFLIDALGIAIMIYGFAEIVMLRSKVPGGMVGKTWRTLTMLVGLFALGYLATPFFGSLPANAIRMFVAIIFLFGAIYVAITVRLLFRIIEELA</sequence>
<dbReference type="AlphaFoldDB" id="E6PRW9"/>
<dbReference type="EMBL" id="CABM01000046">
    <property type="protein sequence ID" value="CBH97675.1"/>
    <property type="molecule type" value="Genomic_DNA"/>
</dbReference>
<gene>
    <name evidence="2" type="ORF">CARN2_3150</name>
</gene>
<evidence type="ECO:0000313" key="2">
    <source>
        <dbReference type="EMBL" id="CBH97675.1"/>
    </source>
</evidence>
<keyword evidence="1" id="KW-0812">Transmembrane</keyword>
<keyword evidence="1" id="KW-1133">Transmembrane helix</keyword>
<feature type="transmembrane region" description="Helical" evidence="1">
    <location>
        <begin position="45"/>
        <end position="63"/>
    </location>
</feature>
<name>E6PRW9_9ZZZZ</name>
<reference evidence="2" key="1">
    <citation type="submission" date="2009-10" db="EMBL/GenBank/DDBJ databases">
        <title>Diversity of trophic interactions inside an arsenic-rich microbial ecosystem.</title>
        <authorList>
            <person name="Bertin P.N."/>
            <person name="Heinrich-Salmeron A."/>
            <person name="Pelletier E."/>
            <person name="Goulhen-Chollet F."/>
            <person name="Arsene-Ploetze F."/>
            <person name="Gallien S."/>
            <person name="Calteau A."/>
            <person name="Vallenet D."/>
            <person name="Casiot C."/>
            <person name="Chane-Woon-Ming B."/>
            <person name="Giloteaux L."/>
            <person name="Barakat M."/>
            <person name="Bonnefoy V."/>
            <person name="Bruneel O."/>
            <person name="Chandler M."/>
            <person name="Cleiss J."/>
            <person name="Duran R."/>
            <person name="Elbaz-Poulichet F."/>
            <person name="Fonknechten N."/>
            <person name="Lauga B."/>
            <person name="Mornico D."/>
            <person name="Ortet P."/>
            <person name="Schaeffer C."/>
            <person name="Siguier P."/>
            <person name="Alexander Thil Smith A."/>
            <person name="Van Dorsselaer A."/>
            <person name="Weissenbach J."/>
            <person name="Medigue C."/>
            <person name="Le Paslier D."/>
        </authorList>
    </citation>
    <scope>NUCLEOTIDE SEQUENCE</scope>
</reference>
<keyword evidence="1" id="KW-0472">Membrane</keyword>
<protein>
    <submittedName>
        <fullName evidence="2">Uncharacterized protein</fullName>
    </submittedName>
</protein>
<feature type="transmembrane region" description="Helical" evidence="1">
    <location>
        <begin position="69"/>
        <end position="93"/>
    </location>
</feature>
<proteinExistence type="predicted"/>